<dbReference type="GO" id="GO:0046872">
    <property type="term" value="F:metal ion binding"/>
    <property type="evidence" value="ECO:0007669"/>
    <property type="project" value="UniProtKB-KW"/>
</dbReference>
<keyword evidence="11" id="KW-0408">Iron</keyword>
<dbReference type="InterPro" id="IPR001094">
    <property type="entry name" value="Flavdoxin-like"/>
</dbReference>
<dbReference type="Gene3D" id="3.40.50.360">
    <property type="match status" value="1"/>
</dbReference>
<dbReference type="InterPro" id="IPR009014">
    <property type="entry name" value="Transketo_C/PFOR_II"/>
</dbReference>
<dbReference type="FunFam" id="3.30.413.10:FF:000004">
    <property type="entry name" value="Sulfite reductase [NADPH] hemoprotein beta-component"/>
    <property type="match status" value="1"/>
</dbReference>
<dbReference type="InterPro" id="IPR005117">
    <property type="entry name" value="NiRdtase/SiRdtase_haem-b_fer"/>
</dbReference>
<dbReference type="SUPFAM" id="SSF56014">
    <property type="entry name" value="Nitrite and sulphite reductase 4Fe-4S domain-like"/>
    <property type="match status" value="2"/>
</dbReference>
<dbReference type="SUPFAM" id="SSF52218">
    <property type="entry name" value="Flavoproteins"/>
    <property type="match status" value="1"/>
</dbReference>
<dbReference type="EC" id="1.8.1.2" evidence="5"/>
<evidence type="ECO:0000256" key="10">
    <source>
        <dbReference type="ARBA" id="ARBA00023002"/>
    </source>
</evidence>
<evidence type="ECO:0000256" key="4">
    <source>
        <dbReference type="ARBA" id="ARBA00010429"/>
    </source>
</evidence>
<dbReference type="GO" id="GO:0009337">
    <property type="term" value="C:sulfite reductase complex (NADPH)"/>
    <property type="evidence" value="ECO:0007669"/>
    <property type="project" value="UniProtKB-ARBA"/>
</dbReference>
<dbReference type="InterPro" id="IPR006067">
    <property type="entry name" value="NO2/SO3_Rdtase_4Fe4S_dom"/>
</dbReference>
<dbReference type="GO" id="GO:0050311">
    <property type="term" value="F:sulfite reductase (ferredoxin) activity"/>
    <property type="evidence" value="ECO:0007669"/>
    <property type="project" value="TreeGrafter"/>
</dbReference>
<evidence type="ECO:0000256" key="9">
    <source>
        <dbReference type="ARBA" id="ARBA00022857"/>
    </source>
</evidence>
<dbReference type="PRINTS" id="PR00369">
    <property type="entry name" value="FLAVODOXIN"/>
</dbReference>
<evidence type="ECO:0000256" key="6">
    <source>
        <dbReference type="ARBA" id="ARBA00022485"/>
    </source>
</evidence>
<dbReference type="InterPro" id="IPR036136">
    <property type="entry name" value="Nit/Sulf_reduc_fer-like_dom_sf"/>
</dbReference>
<dbReference type="GO" id="GO:0004783">
    <property type="term" value="F:sulfite reductase (NADPH) activity"/>
    <property type="evidence" value="ECO:0007669"/>
    <property type="project" value="UniProtKB-EC"/>
</dbReference>
<dbReference type="InterPro" id="IPR029061">
    <property type="entry name" value="THDP-binding"/>
</dbReference>
<sequence>MTSSARTVVSRIAIQCSGTVVSCHHAQEIQFPYKYGDLSRRMSNEPDFRFIPKADDPGSYLARFSKPDKLLSVMMPADAGSIIRLLPELSKHSNSLIVLHVEVDGDLSEALVLRSAALYVIYSARNQDAHDNSLLASKLALQEKKAVIHIYEREGIDDVNEIDELPEEEVRHFMSSEPASLAEAHIQKSTGSINANGYTNGTSNGVRDRVSGIVNSKQNRKSIECDEFSSFLEEENPANSLLHMGYDLASSTTTTLTKRLSPPLTSWGHSDAHTVIFVLGQCPIVNIEGAKLIRISLVNPINPSTILQFLPQDVRHILVLEQLSHWNLQWTPLYLDVMGAVQLLEEARRPTVHSTLLGHQSSYSPSDTRRFLEHFMSSSKQDRSFARLGKSSNALERSLENEVPPIPPHESSYMKILTHLFERRLEIINFPELHCSPGSIASSPEFALGRARRRLEERAELTRLVKEIVQEKNVSTDLHAVLSKWLLVKDDISQCERACLDVLKALENIGSLLSSPIISSMFSLRSHLRFKSYWIIGSDAWSYDLGSSGLHHLISSGLNINILIVDSVPYSSRNNPMNATKRKRDIGLYAMNHADVYVASVAVFSSYTQVLQALVEADKFNGPSIVLAYLPYKSEDTTALEVLKETKLAVDSGHWPLYRWNPSTEHASKEPFSLDSDSVKQELRDFLDRQNHLSQLTRSEAQFAAELVGSLGESIQEVRRQRAKQVYHDLLKNMSAVPLLILYASDGGGAEKKAKRLDTRGKARGLDTMVSAMDVVSIEDVAERDYVVFITSVAGQGESPQNGRKFVKALNSAIAKKERPFSHLKYAVFGMGDSHYWPRPEDAHYYNKASKDLDARLEHLGGERFVELRLGDDQDEDGSETGYKLWEPLLWKALGVDTIEVQEAEPEPITIEHMKMASNYLRGTISEWLEDKNTIAISPSDLQVAKFHGVYQQDDRDIRDDRQAQGIDPAYAFMIRVRMPAGVCTPTQWLVFDRIADEYGNGTFKVTTRQTFQFHGVIKRHLKSTIQAINKSLLDTLVACGDAIRNILCSAIPSKSKLHSQVYEFAKVLSDKYLPNTTAYHEIWLDKKMVAGQAVQDFEPFYGKDYLPRKFKIAIAVPPTNDVDVYAHDLGFVAIVNVDGNLDGFNVYAGGGMGMTHGNKKTYPRLGSILGSCSIEQAHVVVDTIMLFQRDNGSRADRKNARLMYTIDRIGLEKFKAEIENMLGWSFLPARPYAFDRNIDDYGWSQNENGKHNFMMFIENGRIQDTLDHDFKTALREIAKVHQGTFRLTANQHLMLADIPSEEVAGIKTLLEKYKLDELNYSGLRLSSSACVSFPTCGLAMAESERYLPILINKVEAICEENGLRNDSIVMRMSGCPNGCSRPYLGEVAFVGKAPGTYLMLLGGGYYGQRLNKIFRETVTEREILSILRPMIKHYALERQVGEHFGDFVLRTGYVLPTTEGKAWYEGTGGLGKYREISVA</sequence>
<dbReference type="Pfam" id="PF00258">
    <property type="entry name" value="Flavodoxin_1"/>
    <property type="match status" value="1"/>
</dbReference>
<evidence type="ECO:0000256" key="2">
    <source>
        <dbReference type="ARBA" id="ARBA00001966"/>
    </source>
</evidence>
<dbReference type="Proteomes" id="UP000053477">
    <property type="component" value="Unassembled WGS sequence"/>
</dbReference>
<keyword evidence="10" id="KW-0560">Oxidoreductase</keyword>
<evidence type="ECO:0000259" key="14">
    <source>
        <dbReference type="PROSITE" id="PS50902"/>
    </source>
</evidence>
<dbReference type="Gene3D" id="3.40.50.970">
    <property type="match status" value="2"/>
</dbReference>
<dbReference type="SUPFAM" id="SSF52518">
    <property type="entry name" value="Thiamin diphosphate-binding fold (THDP-binding)"/>
    <property type="match status" value="1"/>
</dbReference>
<dbReference type="FunCoup" id="A0A0H2S1U9">
    <property type="interactions" value="23"/>
</dbReference>
<dbReference type="GO" id="GO:0020037">
    <property type="term" value="F:heme binding"/>
    <property type="evidence" value="ECO:0007669"/>
    <property type="project" value="InterPro"/>
</dbReference>
<evidence type="ECO:0000313" key="16">
    <source>
        <dbReference type="Proteomes" id="UP000053477"/>
    </source>
</evidence>
<accession>A0A0H2S1U9</accession>
<keyword evidence="6" id="KW-0004">4Fe-4S</keyword>
<gene>
    <name evidence="15" type="ORF">SCHPADRAFT_845733</name>
</gene>
<keyword evidence="8" id="KW-0479">Metal-binding</keyword>
<dbReference type="SUPFAM" id="SSF55124">
    <property type="entry name" value="Nitrite/Sulfite reductase N-terminal domain-like"/>
    <property type="match status" value="2"/>
</dbReference>
<protein>
    <recommendedName>
        <fullName evidence="5">assimilatory sulfite reductase (NADPH)</fullName>
        <ecNumber evidence="5">1.8.1.2</ecNumber>
    </recommendedName>
</protein>
<dbReference type="Gene3D" id="3.30.413.10">
    <property type="entry name" value="Sulfite Reductase Hemoprotein, domain 1"/>
    <property type="match status" value="2"/>
</dbReference>
<dbReference type="PANTHER" id="PTHR11493:SF47">
    <property type="entry name" value="SULFITE REDUCTASE [NADPH] SUBUNIT BETA"/>
    <property type="match status" value="1"/>
</dbReference>
<dbReference type="NCBIfam" id="NF010029">
    <property type="entry name" value="PRK13504.1"/>
    <property type="match status" value="1"/>
</dbReference>
<evidence type="ECO:0000256" key="1">
    <source>
        <dbReference type="ARBA" id="ARBA00001929"/>
    </source>
</evidence>
<dbReference type="InterPro" id="IPR045854">
    <property type="entry name" value="NO2/SO3_Rdtase_4Fe4S_sf"/>
</dbReference>
<evidence type="ECO:0000256" key="8">
    <source>
        <dbReference type="ARBA" id="ARBA00022723"/>
    </source>
</evidence>
<evidence type="ECO:0000313" key="15">
    <source>
        <dbReference type="EMBL" id="KLO17954.1"/>
    </source>
</evidence>
<dbReference type="PROSITE" id="PS00365">
    <property type="entry name" value="NIR_SIR"/>
    <property type="match status" value="1"/>
</dbReference>
<dbReference type="STRING" id="27342.A0A0H2S1U9"/>
<dbReference type="GO" id="GO:0000103">
    <property type="term" value="P:sulfate assimilation"/>
    <property type="evidence" value="ECO:0007669"/>
    <property type="project" value="TreeGrafter"/>
</dbReference>
<dbReference type="Gene3D" id="3.40.50.920">
    <property type="match status" value="1"/>
</dbReference>
<comment type="pathway">
    <text evidence="3">Sulfur metabolism; hydrogen sulfide biosynthesis; hydrogen sulfide from sulfite (NADPH route): step 1/1.</text>
</comment>
<evidence type="ECO:0000256" key="11">
    <source>
        <dbReference type="ARBA" id="ARBA00023004"/>
    </source>
</evidence>
<dbReference type="InterPro" id="IPR029039">
    <property type="entry name" value="Flavoprotein-like_sf"/>
</dbReference>
<feature type="domain" description="Flavodoxin-like" evidence="14">
    <location>
        <begin position="739"/>
        <end position="891"/>
    </location>
</feature>
<dbReference type="FunFam" id="3.30.413.10:FF:000003">
    <property type="entry name" value="Sulfite reductase [NADPH] hemoprotein beta-component"/>
    <property type="match status" value="1"/>
</dbReference>
<dbReference type="SUPFAM" id="SSF52922">
    <property type="entry name" value="TK C-terminal domain-like"/>
    <property type="match status" value="1"/>
</dbReference>
<comment type="cofactor">
    <cofactor evidence="1">
        <name>siroheme</name>
        <dbReference type="ChEBI" id="CHEBI:60052"/>
    </cofactor>
</comment>
<organism evidence="15 16">
    <name type="scientific">Schizopora paradoxa</name>
    <dbReference type="NCBI Taxonomy" id="27342"/>
    <lineage>
        <taxon>Eukaryota</taxon>
        <taxon>Fungi</taxon>
        <taxon>Dikarya</taxon>
        <taxon>Basidiomycota</taxon>
        <taxon>Agaricomycotina</taxon>
        <taxon>Agaricomycetes</taxon>
        <taxon>Hymenochaetales</taxon>
        <taxon>Schizoporaceae</taxon>
        <taxon>Schizopora</taxon>
    </lineage>
</organism>
<dbReference type="Pfam" id="PF03460">
    <property type="entry name" value="NIR_SIR_ferr"/>
    <property type="match status" value="2"/>
</dbReference>
<name>A0A0H2S1U9_9AGAM</name>
<dbReference type="PRINTS" id="PR00397">
    <property type="entry name" value="SIROHAEM"/>
</dbReference>
<evidence type="ECO:0000256" key="5">
    <source>
        <dbReference type="ARBA" id="ARBA00012604"/>
    </source>
</evidence>
<keyword evidence="12" id="KW-0411">Iron-sulfur</keyword>
<evidence type="ECO:0000256" key="7">
    <source>
        <dbReference type="ARBA" id="ARBA00022617"/>
    </source>
</evidence>
<dbReference type="PROSITE" id="PS50902">
    <property type="entry name" value="FLAVODOXIN_LIKE"/>
    <property type="match status" value="1"/>
</dbReference>
<dbReference type="EMBL" id="KQ085899">
    <property type="protein sequence ID" value="KLO17954.1"/>
    <property type="molecule type" value="Genomic_DNA"/>
</dbReference>
<proteinExistence type="inferred from homology"/>
<dbReference type="InterPro" id="IPR045169">
    <property type="entry name" value="NO2/SO3_Rdtase_4Fe4S_prot"/>
</dbReference>
<dbReference type="OrthoDB" id="1688044at2759"/>
<keyword evidence="7" id="KW-0349">Heme</keyword>
<dbReference type="InterPro" id="IPR008254">
    <property type="entry name" value="Flavodoxin/NO_synth"/>
</dbReference>
<evidence type="ECO:0000256" key="3">
    <source>
        <dbReference type="ARBA" id="ARBA00004774"/>
    </source>
</evidence>
<dbReference type="PROSITE" id="PS51257">
    <property type="entry name" value="PROKAR_LIPOPROTEIN"/>
    <property type="match status" value="1"/>
</dbReference>
<dbReference type="GO" id="GO:0051539">
    <property type="term" value="F:4 iron, 4 sulfur cluster binding"/>
    <property type="evidence" value="ECO:0007669"/>
    <property type="project" value="UniProtKB-KW"/>
</dbReference>
<comment type="catalytic activity">
    <reaction evidence="13">
        <text>hydrogen sulfide + 3 NADP(+) + 3 H2O = sulfite + 3 NADPH + 4 H(+)</text>
        <dbReference type="Rhea" id="RHEA:13801"/>
        <dbReference type="ChEBI" id="CHEBI:15377"/>
        <dbReference type="ChEBI" id="CHEBI:15378"/>
        <dbReference type="ChEBI" id="CHEBI:17359"/>
        <dbReference type="ChEBI" id="CHEBI:29919"/>
        <dbReference type="ChEBI" id="CHEBI:57783"/>
        <dbReference type="ChEBI" id="CHEBI:58349"/>
        <dbReference type="EC" id="1.8.1.2"/>
    </reaction>
</comment>
<keyword evidence="16" id="KW-1185">Reference proteome</keyword>
<comment type="cofactor">
    <cofactor evidence="2">
        <name>[4Fe-4S] cluster</name>
        <dbReference type="ChEBI" id="CHEBI:49883"/>
    </cofactor>
</comment>
<comment type="similarity">
    <text evidence="4">Belongs to the nitrite and sulfite reductase 4Fe-4S domain family.</text>
</comment>
<dbReference type="PANTHER" id="PTHR11493">
    <property type="entry name" value="SULFITE REDUCTASE [NADPH] SUBUNIT BETA-RELATED"/>
    <property type="match status" value="1"/>
</dbReference>
<evidence type="ECO:0000256" key="12">
    <source>
        <dbReference type="ARBA" id="ARBA00023014"/>
    </source>
</evidence>
<evidence type="ECO:0000256" key="13">
    <source>
        <dbReference type="ARBA" id="ARBA00052219"/>
    </source>
</evidence>
<dbReference type="Pfam" id="PF01077">
    <property type="entry name" value="NIR_SIR"/>
    <property type="match status" value="1"/>
</dbReference>
<reference evidence="15 16" key="1">
    <citation type="submission" date="2015-04" db="EMBL/GenBank/DDBJ databases">
        <title>Complete genome sequence of Schizopora paradoxa KUC8140, a cosmopolitan wood degrader in East Asia.</title>
        <authorList>
            <consortium name="DOE Joint Genome Institute"/>
            <person name="Min B."/>
            <person name="Park H."/>
            <person name="Jang Y."/>
            <person name="Kim J.-J."/>
            <person name="Kim K.H."/>
            <person name="Pangilinan J."/>
            <person name="Lipzen A."/>
            <person name="Riley R."/>
            <person name="Grigoriev I.V."/>
            <person name="Spatafora J.W."/>
            <person name="Choi I.-G."/>
        </authorList>
    </citation>
    <scope>NUCLEOTIDE SEQUENCE [LARGE SCALE GENOMIC DNA]</scope>
    <source>
        <strain evidence="15 16">KUC8140</strain>
    </source>
</reference>
<dbReference type="GO" id="GO:0010181">
    <property type="term" value="F:FMN binding"/>
    <property type="evidence" value="ECO:0007669"/>
    <property type="project" value="InterPro"/>
</dbReference>
<dbReference type="InParanoid" id="A0A0H2S1U9"/>
<dbReference type="InterPro" id="IPR006066">
    <property type="entry name" value="NO2/SO3_Rdtase_FeS/sirohaem_BS"/>
</dbReference>
<keyword evidence="9" id="KW-0521">NADP</keyword>
<dbReference type="FunFam" id="3.40.50.360:FF:000016">
    <property type="entry name" value="Sulfite reductase subunit beta"/>
    <property type="match status" value="1"/>
</dbReference>